<accession>A0AAV2PZL5</accession>
<feature type="non-terminal residue" evidence="2">
    <location>
        <position position="1"/>
    </location>
</feature>
<evidence type="ECO:0000313" key="3">
    <source>
        <dbReference type="Proteomes" id="UP001497623"/>
    </source>
</evidence>
<dbReference type="Proteomes" id="UP001497623">
    <property type="component" value="Unassembled WGS sequence"/>
</dbReference>
<sequence length="172" mass="18298">NKKKKIEMPSMRRSILGGGPPPEYNYGDSEEEIPPLIFGDDVIKKSCSGKNCAKLGGKCVKKSNKYDNPYGGNDKKCKDDICGSRYFLSPCPCSEDKCCCMPLTCPAHGSKEASKCAAAAGSCRFKDEKCDGECLPLCGPSCSCCISGCKNLGSSCGEIGEGKCKLKCEEGE</sequence>
<dbReference type="EMBL" id="CAXKWB010002062">
    <property type="protein sequence ID" value="CAL4066103.1"/>
    <property type="molecule type" value="Genomic_DNA"/>
</dbReference>
<gene>
    <name evidence="2" type="ORF">MNOR_LOCUS5350</name>
</gene>
<evidence type="ECO:0000313" key="2">
    <source>
        <dbReference type="EMBL" id="CAL4066103.1"/>
    </source>
</evidence>
<keyword evidence="3" id="KW-1185">Reference proteome</keyword>
<feature type="non-terminal residue" evidence="2">
    <location>
        <position position="172"/>
    </location>
</feature>
<comment type="caution">
    <text evidence="2">The sequence shown here is derived from an EMBL/GenBank/DDBJ whole genome shotgun (WGS) entry which is preliminary data.</text>
</comment>
<evidence type="ECO:0000256" key="1">
    <source>
        <dbReference type="SAM" id="MobiDB-lite"/>
    </source>
</evidence>
<dbReference type="AlphaFoldDB" id="A0AAV2PZL5"/>
<protein>
    <submittedName>
        <fullName evidence="2">Uncharacterized protein</fullName>
    </submittedName>
</protein>
<reference evidence="2 3" key="1">
    <citation type="submission" date="2024-05" db="EMBL/GenBank/DDBJ databases">
        <authorList>
            <person name="Wallberg A."/>
        </authorList>
    </citation>
    <scope>NUCLEOTIDE SEQUENCE [LARGE SCALE GENOMIC DNA]</scope>
</reference>
<feature type="region of interest" description="Disordered" evidence="1">
    <location>
        <begin position="1"/>
        <end position="26"/>
    </location>
</feature>
<proteinExistence type="predicted"/>
<organism evidence="2 3">
    <name type="scientific">Meganyctiphanes norvegica</name>
    <name type="common">Northern krill</name>
    <name type="synonym">Thysanopoda norvegica</name>
    <dbReference type="NCBI Taxonomy" id="48144"/>
    <lineage>
        <taxon>Eukaryota</taxon>
        <taxon>Metazoa</taxon>
        <taxon>Ecdysozoa</taxon>
        <taxon>Arthropoda</taxon>
        <taxon>Crustacea</taxon>
        <taxon>Multicrustacea</taxon>
        <taxon>Malacostraca</taxon>
        <taxon>Eumalacostraca</taxon>
        <taxon>Eucarida</taxon>
        <taxon>Euphausiacea</taxon>
        <taxon>Euphausiidae</taxon>
        <taxon>Meganyctiphanes</taxon>
    </lineage>
</organism>
<name>A0AAV2PZL5_MEGNR</name>